<sequence length="104" mass="11713">MHVFELFMAGSCICITRPIRRRLAVTSPGRHPASVYLSVVGEIAINRIWDYYVELITPSAVRKSLSTTGNVAPGFTLTCNTFAKPQIEQIRRHAIFDNKILFAF</sequence>
<accession>A0AA38J4V3</accession>
<gene>
    <name evidence="1" type="ORF">Zmor_000145</name>
</gene>
<dbReference type="EMBL" id="JALNTZ010000001">
    <property type="protein sequence ID" value="KAJ3664589.1"/>
    <property type="molecule type" value="Genomic_DNA"/>
</dbReference>
<protein>
    <submittedName>
        <fullName evidence="1">Uncharacterized protein</fullName>
    </submittedName>
</protein>
<dbReference type="AlphaFoldDB" id="A0AA38J4V3"/>
<organism evidence="1 2">
    <name type="scientific">Zophobas morio</name>
    <dbReference type="NCBI Taxonomy" id="2755281"/>
    <lineage>
        <taxon>Eukaryota</taxon>
        <taxon>Metazoa</taxon>
        <taxon>Ecdysozoa</taxon>
        <taxon>Arthropoda</taxon>
        <taxon>Hexapoda</taxon>
        <taxon>Insecta</taxon>
        <taxon>Pterygota</taxon>
        <taxon>Neoptera</taxon>
        <taxon>Endopterygota</taxon>
        <taxon>Coleoptera</taxon>
        <taxon>Polyphaga</taxon>
        <taxon>Cucujiformia</taxon>
        <taxon>Tenebrionidae</taxon>
        <taxon>Zophobas</taxon>
    </lineage>
</organism>
<evidence type="ECO:0000313" key="2">
    <source>
        <dbReference type="Proteomes" id="UP001168821"/>
    </source>
</evidence>
<evidence type="ECO:0000313" key="1">
    <source>
        <dbReference type="EMBL" id="KAJ3664589.1"/>
    </source>
</evidence>
<proteinExistence type="predicted"/>
<comment type="caution">
    <text evidence="1">The sequence shown here is derived from an EMBL/GenBank/DDBJ whole genome shotgun (WGS) entry which is preliminary data.</text>
</comment>
<keyword evidence="2" id="KW-1185">Reference proteome</keyword>
<name>A0AA38J4V3_9CUCU</name>
<reference evidence="1" key="1">
    <citation type="journal article" date="2023" name="G3 (Bethesda)">
        <title>Whole genome assemblies of Zophobas morio and Tenebrio molitor.</title>
        <authorList>
            <person name="Kaur S."/>
            <person name="Stinson S.A."/>
            <person name="diCenzo G.C."/>
        </authorList>
    </citation>
    <scope>NUCLEOTIDE SEQUENCE</scope>
    <source>
        <strain evidence="1">QUZm001</strain>
    </source>
</reference>
<dbReference type="Proteomes" id="UP001168821">
    <property type="component" value="Unassembled WGS sequence"/>
</dbReference>